<gene>
    <name evidence="1" type="primary">mobC</name>
    <name evidence="1" type="ORF">FEV09_00805</name>
</gene>
<evidence type="ECO:0000313" key="1">
    <source>
        <dbReference type="EMBL" id="MDG3493090.1"/>
    </source>
</evidence>
<sequence length="138" mass="15604">MTLSVKLTVRMTEDAKASLDKKASKLKVKPSEFVRFATDNYDPQTLPVQQPKVDWDTYHLLGELKFELNKIGTNINQLAHDANLSLLMGSPMQPQLDELTDLSNRINQAIGLIFGVRSQIIEIAGLTYKAEKEDDWEN</sequence>
<protein>
    <submittedName>
        <fullName evidence="1">Plasmid mobilization relaxosome protein MobC</fullName>
    </submittedName>
</protein>
<accession>A0A9X4M5V3</accession>
<name>A0A9X4M5V3_9CYAN</name>
<dbReference type="EMBL" id="VBTY01000003">
    <property type="protein sequence ID" value="MDG3493090.1"/>
    <property type="molecule type" value="Genomic_DNA"/>
</dbReference>
<keyword evidence="2" id="KW-1185">Reference proteome</keyword>
<proteinExistence type="predicted"/>
<dbReference type="Pfam" id="PF21983">
    <property type="entry name" value="NikA-like"/>
    <property type="match status" value="1"/>
</dbReference>
<dbReference type="AlphaFoldDB" id="A0A9X4M5V3"/>
<dbReference type="RefSeq" id="WP_009625122.1">
    <property type="nucleotide sequence ID" value="NZ_VBTY01000003.1"/>
</dbReference>
<organism evidence="1 2">
    <name type="scientific">Pseudanabaena catenata USMAC16</name>
    <dbReference type="NCBI Taxonomy" id="1855837"/>
    <lineage>
        <taxon>Bacteria</taxon>
        <taxon>Bacillati</taxon>
        <taxon>Cyanobacteriota</taxon>
        <taxon>Cyanophyceae</taxon>
        <taxon>Pseudanabaenales</taxon>
        <taxon>Pseudanabaenaceae</taxon>
        <taxon>Pseudanabaena</taxon>
    </lineage>
</organism>
<comment type="caution">
    <text evidence="1">The sequence shown here is derived from an EMBL/GenBank/DDBJ whole genome shotgun (WGS) entry which is preliminary data.</text>
</comment>
<dbReference type="InterPro" id="IPR053842">
    <property type="entry name" value="NikA-like"/>
</dbReference>
<reference evidence="1" key="1">
    <citation type="submission" date="2019-05" db="EMBL/GenBank/DDBJ databases">
        <title>Whole genome sequencing of Pseudanabaena catenata USMAC16.</title>
        <authorList>
            <person name="Khan Z."/>
            <person name="Omar W.M."/>
            <person name="Convey P."/>
            <person name="Merican F."/>
            <person name="Najimudin N."/>
        </authorList>
    </citation>
    <scope>NUCLEOTIDE SEQUENCE</scope>
    <source>
        <strain evidence="1">USMAC16</strain>
    </source>
</reference>
<dbReference type="Proteomes" id="UP001152872">
    <property type="component" value="Unassembled WGS sequence"/>
</dbReference>
<evidence type="ECO:0000313" key="2">
    <source>
        <dbReference type="Proteomes" id="UP001152872"/>
    </source>
</evidence>